<dbReference type="PANTHER" id="PTHR11705:SF145">
    <property type="entry name" value="PEPTIDASE M14 CARBOXYPEPTIDASE A DOMAIN-CONTAINING PROTEIN"/>
    <property type="match status" value="1"/>
</dbReference>
<dbReference type="InterPro" id="IPR000834">
    <property type="entry name" value="Peptidase_M14"/>
</dbReference>
<dbReference type="SUPFAM" id="SSF53187">
    <property type="entry name" value="Zn-dependent exopeptidases"/>
    <property type="match status" value="1"/>
</dbReference>
<comment type="caution">
    <text evidence="4">The sequence shown here is derived from an EMBL/GenBank/DDBJ whole genome shotgun (WGS) entry which is preliminary data.</text>
</comment>
<reference evidence="4" key="1">
    <citation type="submission" date="2019-08" db="EMBL/GenBank/DDBJ databases">
        <authorList>
            <person name="Kucharzyk K."/>
            <person name="Murdoch R.W."/>
            <person name="Higgins S."/>
            <person name="Loffler F."/>
        </authorList>
    </citation>
    <scope>NUCLEOTIDE SEQUENCE</scope>
</reference>
<name>A0A644VE38_9ZZZZ</name>
<gene>
    <name evidence="4" type="ORF">SDC9_35459</name>
</gene>
<comment type="cofactor">
    <cofactor evidence="1">
        <name>Zn(2+)</name>
        <dbReference type="ChEBI" id="CHEBI:29105"/>
    </cofactor>
</comment>
<sequence length="607" mass="69120">MRLNFFRLSLFPRGGVFVFTIALLFSLTAPSKAAGQFKDKFLTHYEKSGFNRTPRYDETAAYSKMLASSSSMVNYISIGVSPQGREIPLLILDKDGLTSPEQIRAKGRVVVLAEASIHAGEPDGKDAGLMLIRDIAINGKHMEILENASLLFIPIINVDGHEDFGSHYRINQNGPEEVGARFTAHRLNMNRDFIKADAPETRALLKLYGKWMPEIFIDIHVTNGADFQYVSTYGLDHCGFLAEPMLDWSKNIFEKELKNSMEKAGYPIFPYFEFNSYTNPGAGVLPDNFPPQYSNGYASANNRIGLLLENHIYKLYKERVTAAYNIILSSLDIAGKNSSTLKKALIEADVLVASEAFRRDSLPLMFAHDKRESEMVDFLAWEEKTVISDLSGAEWRFSDRSAPVTVKMPLFTSYKPELLVKLPNAYIIPQEQSETAELLDVHGIVYERLTEDKVLEVETYRFRNPKWSQFPYEGRFQLNVDYSVQTEKVPFRKGDIIVKTSQPKVKIIAHLLEPKSPTSLVSWGFYNNWARPSTEFWIRLNYMEVKGREMLAADPKLKAEFEEKKRSDPAFAKDPNAILQFFMSKVRKTVELNVNRYPVARLMGELK</sequence>
<organism evidence="4">
    <name type="scientific">bioreactor metagenome</name>
    <dbReference type="NCBI Taxonomy" id="1076179"/>
    <lineage>
        <taxon>unclassified sequences</taxon>
        <taxon>metagenomes</taxon>
        <taxon>ecological metagenomes</taxon>
    </lineage>
</organism>
<comment type="similarity">
    <text evidence="2">Belongs to the peptidase M14 family.</text>
</comment>
<evidence type="ECO:0000256" key="1">
    <source>
        <dbReference type="ARBA" id="ARBA00001947"/>
    </source>
</evidence>
<dbReference type="GO" id="GO:0006508">
    <property type="term" value="P:proteolysis"/>
    <property type="evidence" value="ECO:0007669"/>
    <property type="project" value="InterPro"/>
</dbReference>
<dbReference type="EMBL" id="VSSQ01000279">
    <property type="protein sequence ID" value="MPL89425.1"/>
    <property type="molecule type" value="Genomic_DNA"/>
</dbReference>
<dbReference type="Gene3D" id="3.40.630.10">
    <property type="entry name" value="Zn peptidases"/>
    <property type="match status" value="1"/>
</dbReference>
<dbReference type="PANTHER" id="PTHR11705">
    <property type="entry name" value="PROTEASE FAMILY M14 CARBOXYPEPTIDASE A,B"/>
    <property type="match status" value="1"/>
</dbReference>
<accession>A0A644VE38</accession>
<dbReference type="PROSITE" id="PS52035">
    <property type="entry name" value="PEPTIDASE_M14"/>
    <property type="match status" value="1"/>
</dbReference>
<evidence type="ECO:0000256" key="2">
    <source>
        <dbReference type="ARBA" id="ARBA00005988"/>
    </source>
</evidence>
<protein>
    <recommendedName>
        <fullName evidence="3">Peptidase M14 domain-containing protein</fullName>
    </recommendedName>
</protein>
<dbReference type="Pfam" id="PF00246">
    <property type="entry name" value="Peptidase_M14"/>
    <property type="match status" value="1"/>
</dbReference>
<feature type="domain" description="Peptidase M14" evidence="3">
    <location>
        <begin position="52"/>
        <end position="307"/>
    </location>
</feature>
<dbReference type="AlphaFoldDB" id="A0A644VE38"/>
<proteinExistence type="inferred from homology"/>
<dbReference type="GO" id="GO:0008270">
    <property type="term" value="F:zinc ion binding"/>
    <property type="evidence" value="ECO:0007669"/>
    <property type="project" value="InterPro"/>
</dbReference>
<dbReference type="GO" id="GO:0005615">
    <property type="term" value="C:extracellular space"/>
    <property type="evidence" value="ECO:0007669"/>
    <property type="project" value="TreeGrafter"/>
</dbReference>
<dbReference type="GO" id="GO:0004181">
    <property type="term" value="F:metallocarboxypeptidase activity"/>
    <property type="evidence" value="ECO:0007669"/>
    <property type="project" value="InterPro"/>
</dbReference>
<evidence type="ECO:0000259" key="3">
    <source>
        <dbReference type="PROSITE" id="PS52035"/>
    </source>
</evidence>
<evidence type="ECO:0000313" key="4">
    <source>
        <dbReference type="EMBL" id="MPL89425.1"/>
    </source>
</evidence>